<feature type="transmembrane region" description="Helical" evidence="7">
    <location>
        <begin position="368"/>
        <end position="389"/>
    </location>
</feature>
<evidence type="ECO:0000256" key="4">
    <source>
        <dbReference type="ARBA" id="ARBA00022692"/>
    </source>
</evidence>
<name>A0A968GGP1_9SPIO</name>
<sequence length="476" mass="52318">MIYFILAILLLAVGYPLLSRIAARTFGEDDSIVTPSIRLKDGVDFVELPKWRIFLIQFINIAGLGPIYGAISGALFGPVAFLWIVLGGLLVGGAHDYFSAMISLRHNGSSFTEIAGRYLGKSSLWLIRFFTIMLLIFLTTVFVKGPSTILSTRFSEVPILSQSAFWLMIIFGYVLAAAIFPIHKVMGRVTPIFGVAFILMPVALLFILLFKGEAQNLPPFSLQNFHYNPKTTIWPMLFVTIACGAVSGFHATQSPLMARCINKERDGRTIFYGAMIAESLVALIWAAAAMTFMGSIEGLRDIMQANQGDPAVIVLLIGENWLGSMGVLLAIISVVVAPITSADSALRATRLSVADSLTFSQTSVRNRLILTIPLSAIVIILTNVDFAIIWRYFAFSNQLLATLTLWTITAYFKQVKGKILWWTLLGALFMTNVVISYILYAPEGFRLPWNISVSAGIIGSFVVLILFLRKKSSATA</sequence>
<keyword evidence="10" id="KW-1185">Reference proteome</keyword>
<keyword evidence="4 7" id="KW-0812">Transmembrane</keyword>
<feature type="domain" description="CstA N-terminal" evidence="8">
    <location>
        <begin position="3"/>
        <end position="143"/>
    </location>
</feature>
<accession>A0A968GGP1</accession>
<dbReference type="InterPro" id="IPR003706">
    <property type="entry name" value="CstA_N"/>
</dbReference>
<evidence type="ECO:0000256" key="3">
    <source>
        <dbReference type="ARBA" id="ARBA00022475"/>
    </source>
</evidence>
<proteinExistence type="inferred from homology"/>
<feature type="transmembrane region" description="Helical" evidence="7">
    <location>
        <begin position="447"/>
        <end position="468"/>
    </location>
</feature>
<dbReference type="InterPro" id="IPR051605">
    <property type="entry name" value="CstA"/>
</dbReference>
<evidence type="ECO:0000313" key="9">
    <source>
        <dbReference type="EMBL" id="NIZ69496.1"/>
    </source>
</evidence>
<dbReference type="EMBL" id="JAATLM010000001">
    <property type="protein sequence ID" value="NIZ69496.1"/>
    <property type="molecule type" value="Genomic_DNA"/>
</dbReference>
<feature type="transmembrane region" description="Helical" evidence="7">
    <location>
        <begin position="270"/>
        <end position="292"/>
    </location>
</feature>
<comment type="similarity">
    <text evidence="2">Belongs to the peptide transporter carbon starvation (CstA) (TC 2.A.114) family.</text>
</comment>
<dbReference type="GO" id="GO:0009267">
    <property type="term" value="P:cellular response to starvation"/>
    <property type="evidence" value="ECO:0007669"/>
    <property type="project" value="InterPro"/>
</dbReference>
<feature type="transmembrane region" description="Helical" evidence="7">
    <location>
        <begin position="232"/>
        <end position="249"/>
    </location>
</feature>
<dbReference type="Pfam" id="PF02554">
    <property type="entry name" value="CstA"/>
    <property type="match status" value="2"/>
</dbReference>
<dbReference type="AlphaFoldDB" id="A0A968GGP1"/>
<evidence type="ECO:0000313" key="10">
    <source>
        <dbReference type="Proteomes" id="UP000778951"/>
    </source>
</evidence>
<keyword evidence="6 7" id="KW-0472">Membrane</keyword>
<comment type="caution">
    <text evidence="9">The sequence shown here is derived from an EMBL/GenBank/DDBJ whole genome shotgun (WGS) entry which is preliminary data.</text>
</comment>
<feature type="domain" description="CstA N-terminal" evidence="8">
    <location>
        <begin position="161"/>
        <end position="292"/>
    </location>
</feature>
<reference evidence="9" key="1">
    <citation type="submission" date="2020-03" db="EMBL/GenBank/DDBJ databases">
        <title>Spirochaetal bacteria isolated from arthropods constitute a novel genus Entomospira genus novum within the order Spirochaetales.</title>
        <authorList>
            <person name="Grana-Miraglia L."/>
            <person name="Sikutova S."/>
            <person name="Fingerle V."/>
            <person name="Sing A."/>
            <person name="Castillo-Ramirez S."/>
            <person name="Margos G."/>
            <person name="Rudolf I."/>
        </authorList>
    </citation>
    <scope>NUCLEOTIDE SEQUENCE</scope>
    <source>
        <strain evidence="9">BR149</strain>
    </source>
</reference>
<feature type="transmembrane region" description="Helical" evidence="7">
    <location>
        <begin position="395"/>
        <end position="412"/>
    </location>
</feature>
<evidence type="ECO:0000256" key="1">
    <source>
        <dbReference type="ARBA" id="ARBA00004651"/>
    </source>
</evidence>
<feature type="transmembrane region" description="Helical" evidence="7">
    <location>
        <begin position="80"/>
        <end position="104"/>
    </location>
</feature>
<evidence type="ECO:0000256" key="7">
    <source>
        <dbReference type="SAM" id="Phobius"/>
    </source>
</evidence>
<dbReference type="GO" id="GO:0005886">
    <property type="term" value="C:plasma membrane"/>
    <property type="evidence" value="ECO:0007669"/>
    <property type="project" value="UniProtKB-SubCell"/>
</dbReference>
<evidence type="ECO:0000259" key="8">
    <source>
        <dbReference type="Pfam" id="PF02554"/>
    </source>
</evidence>
<evidence type="ECO:0000256" key="6">
    <source>
        <dbReference type="ARBA" id="ARBA00023136"/>
    </source>
</evidence>
<dbReference type="Proteomes" id="UP000778951">
    <property type="component" value="Unassembled WGS sequence"/>
</dbReference>
<organism evidence="9 10">
    <name type="scientific">Entomospira culicis</name>
    <dbReference type="NCBI Taxonomy" id="2719989"/>
    <lineage>
        <taxon>Bacteria</taxon>
        <taxon>Pseudomonadati</taxon>
        <taxon>Spirochaetota</taxon>
        <taxon>Spirochaetia</taxon>
        <taxon>Spirochaetales</taxon>
        <taxon>Spirochaetaceae</taxon>
        <taxon>Entomospira</taxon>
    </lineage>
</organism>
<evidence type="ECO:0000256" key="2">
    <source>
        <dbReference type="ARBA" id="ARBA00007755"/>
    </source>
</evidence>
<keyword evidence="3" id="KW-1003">Cell membrane</keyword>
<dbReference type="PANTHER" id="PTHR30252:SF4">
    <property type="entry name" value="CARBON STARVATION"/>
    <property type="match status" value="1"/>
</dbReference>
<dbReference type="RefSeq" id="WP_167695585.1">
    <property type="nucleotide sequence ID" value="NZ_CP118181.1"/>
</dbReference>
<comment type="subcellular location">
    <subcellularLocation>
        <location evidence="1">Cell membrane</location>
        <topology evidence="1">Multi-pass membrane protein</topology>
    </subcellularLocation>
</comment>
<feature type="transmembrane region" description="Helical" evidence="7">
    <location>
        <begin position="419"/>
        <end position="441"/>
    </location>
</feature>
<dbReference type="PANTHER" id="PTHR30252">
    <property type="entry name" value="INNER MEMBRANE PEPTIDE TRANSPORTER"/>
    <property type="match status" value="1"/>
</dbReference>
<keyword evidence="5 7" id="KW-1133">Transmembrane helix</keyword>
<feature type="transmembrane region" description="Helical" evidence="7">
    <location>
        <begin position="125"/>
        <end position="143"/>
    </location>
</feature>
<feature type="transmembrane region" description="Helical" evidence="7">
    <location>
        <begin position="312"/>
        <end position="337"/>
    </location>
</feature>
<gene>
    <name evidence="9" type="ORF">HCT48_04615</name>
</gene>
<feature type="transmembrane region" description="Helical" evidence="7">
    <location>
        <begin position="192"/>
        <end position="212"/>
    </location>
</feature>
<feature type="transmembrane region" description="Helical" evidence="7">
    <location>
        <begin position="163"/>
        <end position="180"/>
    </location>
</feature>
<protein>
    <submittedName>
        <fullName evidence="9">Carbon starvation protein A</fullName>
    </submittedName>
</protein>
<evidence type="ECO:0000256" key="5">
    <source>
        <dbReference type="ARBA" id="ARBA00022989"/>
    </source>
</evidence>